<dbReference type="Proteomes" id="UP000216752">
    <property type="component" value="Chromosome"/>
</dbReference>
<keyword evidence="3" id="KW-1185">Reference proteome</keyword>
<dbReference type="EMBL" id="CP155573">
    <property type="protein sequence ID" value="XFO69467.1"/>
    <property type="molecule type" value="Genomic_DNA"/>
</dbReference>
<feature type="region of interest" description="Disordered" evidence="1">
    <location>
        <begin position="1"/>
        <end position="21"/>
    </location>
</feature>
<organism evidence="2 3">
    <name type="scientific">Sporomusa silvacetica DSM 10669</name>
    <dbReference type="NCBI Taxonomy" id="1123289"/>
    <lineage>
        <taxon>Bacteria</taxon>
        <taxon>Bacillati</taxon>
        <taxon>Bacillota</taxon>
        <taxon>Negativicutes</taxon>
        <taxon>Selenomonadales</taxon>
        <taxon>Sporomusaceae</taxon>
        <taxon>Sporomusa</taxon>
    </lineage>
</organism>
<accession>A0ABZ3IUX4</accession>
<dbReference type="RefSeq" id="WP_169717917.1">
    <property type="nucleotide sequence ID" value="NZ_CP155573.1"/>
</dbReference>
<evidence type="ECO:0000313" key="3">
    <source>
        <dbReference type="Proteomes" id="UP000216752"/>
    </source>
</evidence>
<evidence type="ECO:0000256" key="1">
    <source>
        <dbReference type="SAM" id="MobiDB-lite"/>
    </source>
</evidence>
<sequence>MRNENRRKNNEQCRNERNPKDLEFARELSNVEERRNKNKAVVATAINGKVLK</sequence>
<name>A0ABZ3IUX4_9FIRM</name>
<protein>
    <submittedName>
        <fullName evidence="2">Uncharacterized protein</fullName>
    </submittedName>
</protein>
<reference evidence="2" key="1">
    <citation type="submission" date="2024-05" db="EMBL/GenBank/DDBJ databases">
        <title>Isolation and characterization of Sporomusa carbonis sp. nov., a carboxydotrophic hydrogenogen in the genus of Sporomusa isolated from a charcoal burning pile.</title>
        <authorList>
            <person name="Boeer T."/>
            <person name="Rosenbaum F."/>
            <person name="Eysell L."/>
            <person name="Mueller V."/>
            <person name="Daniel R."/>
            <person name="Poehlein A."/>
        </authorList>
    </citation>
    <scope>NUCLEOTIDE SEQUENCE [LARGE SCALE GENOMIC DNA]</scope>
    <source>
        <strain evidence="2">DSM 10669</strain>
    </source>
</reference>
<evidence type="ECO:0000313" key="2">
    <source>
        <dbReference type="EMBL" id="XFO69467.1"/>
    </source>
</evidence>
<proteinExistence type="predicted"/>
<gene>
    <name evidence="2" type="ORF">SPSIL_057010</name>
</gene>